<evidence type="ECO:0000256" key="1">
    <source>
        <dbReference type="SAM" id="MobiDB-lite"/>
    </source>
</evidence>
<accession>A0A655ENR4</accession>
<name>A0A655ENR4_MYCTX</name>
<protein>
    <submittedName>
        <fullName evidence="2">Uncharacterized protein</fullName>
    </submittedName>
</protein>
<evidence type="ECO:0000313" key="2">
    <source>
        <dbReference type="EMBL" id="CKT82570.1"/>
    </source>
</evidence>
<dbReference type="Proteomes" id="UP000048948">
    <property type="component" value="Unassembled WGS sequence"/>
</dbReference>
<proteinExistence type="predicted"/>
<dbReference type="AlphaFoldDB" id="A0A655ENR4"/>
<reference evidence="2 3" key="1">
    <citation type="submission" date="2015-03" db="EMBL/GenBank/DDBJ databases">
        <authorList>
            <consortium name="Pathogen Informatics"/>
        </authorList>
    </citation>
    <scope>NUCLEOTIDE SEQUENCE [LARGE SCALE GENOMIC DNA]</scope>
    <source>
        <strain evidence="2 3">Bir 172</strain>
    </source>
</reference>
<dbReference type="EMBL" id="CNGE01001184">
    <property type="protein sequence ID" value="CKT82570.1"/>
    <property type="molecule type" value="Genomic_DNA"/>
</dbReference>
<gene>
    <name evidence="2" type="ORF">ERS027646_04182</name>
</gene>
<evidence type="ECO:0000313" key="3">
    <source>
        <dbReference type="Proteomes" id="UP000048948"/>
    </source>
</evidence>
<feature type="region of interest" description="Disordered" evidence="1">
    <location>
        <begin position="1"/>
        <end position="22"/>
    </location>
</feature>
<organism evidence="2 3">
    <name type="scientific">Mycobacterium tuberculosis</name>
    <dbReference type="NCBI Taxonomy" id="1773"/>
    <lineage>
        <taxon>Bacteria</taxon>
        <taxon>Bacillati</taxon>
        <taxon>Actinomycetota</taxon>
        <taxon>Actinomycetes</taxon>
        <taxon>Mycobacteriales</taxon>
        <taxon>Mycobacteriaceae</taxon>
        <taxon>Mycobacterium</taxon>
        <taxon>Mycobacterium tuberculosis complex</taxon>
    </lineage>
</organism>
<sequence length="86" mass="8882">MGRGPANKRSQASDPIETTTDKCLVGSRKPIARTRPEIFDSASCTVASPSAPMVATRKIAAGVNGARIGCGETAGTATTLTSLQYR</sequence>
<feature type="compositionally biased region" description="Polar residues" evidence="1">
    <location>
        <begin position="8"/>
        <end position="18"/>
    </location>
</feature>